<feature type="compositionally biased region" description="Basic and acidic residues" evidence="4">
    <location>
        <begin position="51"/>
        <end position="62"/>
    </location>
</feature>
<dbReference type="InterPro" id="IPR036388">
    <property type="entry name" value="WH-like_DNA-bd_sf"/>
</dbReference>
<dbReference type="InParanoid" id="A0A6J0BTC4"/>
<dbReference type="RefSeq" id="XP_015518081.1">
    <property type="nucleotide sequence ID" value="XM_015662595.1"/>
</dbReference>
<evidence type="ECO:0000313" key="7">
    <source>
        <dbReference type="RefSeq" id="XP_015518081.1"/>
    </source>
</evidence>
<evidence type="ECO:0000313" key="8">
    <source>
        <dbReference type="RefSeq" id="XP_046599491.1"/>
    </source>
</evidence>
<feature type="compositionally biased region" description="Basic and acidic residues" evidence="4">
    <location>
        <begin position="34"/>
        <end position="44"/>
    </location>
</feature>
<evidence type="ECO:0000256" key="4">
    <source>
        <dbReference type="SAM" id="MobiDB-lite"/>
    </source>
</evidence>
<dbReference type="RefSeq" id="XP_046599495.1">
    <property type="nucleotide sequence ID" value="XM_046743539.1"/>
</dbReference>
<dbReference type="SUPFAM" id="SSF47769">
    <property type="entry name" value="SAM/Pointed domain"/>
    <property type="match status" value="2"/>
</dbReference>
<keyword evidence="3" id="KW-0539">Nucleus</keyword>
<evidence type="ECO:0000313" key="12">
    <source>
        <dbReference type="RefSeq" id="XP_046599495.1"/>
    </source>
</evidence>
<evidence type="ECO:0000313" key="10">
    <source>
        <dbReference type="RefSeq" id="XP_046599493.1"/>
    </source>
</evidence>
<gene>
    <name evidence="7 8 9 10 11 12" type="primary">LOC107223029</name>
</gene>
<dbReference type="PROSITE" id="PS50061">
    <property type="entry name" value="ETS_DOMAIN_3"/>
    <property type="match status" value="1"/>
</dbReference>
<dbReference type="RefSeq" id="XP_046599491.1">
    <property type="nucleotide sequence ID" value="XM_046743535.1"/>
</dbReference>
<keyword evidence="2 3" id="KW-0238">DNA-binding</keyword>
<evidence type="ECO:0000313" key="6">
    <source>
        <dbReference type="Proteomes" id="UP000829291"/>
    </source>
</evidence>
<dbReference type="SMART" id="SM00413">
    <property type="entry name" value="ETS"/>
    <property type="match status" value="1"/>
</dbReference>
<keyword evidence="6" id="KW-1185">Reference proteome</keyword>
<dbReference type="AlphaFoldDB" id="A0A6J0BTC4"/>
<dbReference type="InterPro" id="IPR036390">
    <property type="entry name" value="WH_DNA-bd_sf"/>
</dbReference>
<dbReference type="InterPro" id="IPR046328">
    <property type="entry name" value="ETS_fam"/>
</dbReference>
<evidence type="ECO:0000313" key="9">
    <source>
        <dbReference type="RefSeq" id="XP_046599492.1"/>
    </source>
</evidence>
<dbReference type="GO" id="GO:0005634">
    <property type="term" value="C:nucleus"/>
    <property type="evidence" value="ECO:0007669"/>
    <property type="project" value="UniProtKB-SubCell"/>
</dbReference>
<protein>
    <submittedName>
        <fullName evidence="8 9">ETS-related transcription factor Elf-5 isoform X1</fullName>
    </submittedName>
    <submittedName>
        <fullName evidence="7">ETS-related transcription factor Elf-5-like</fullName>
    </submittedName>
</protein>
<dbReference type="GO" id="GO:0000981">
    <property type="term" value="F:DNA-binding transcription factor activity, RNA polymerase II-specific"/>
    <property type="evidence" value="ECO:0007669"/>
    <property type="project" value="TreeGrafter"/>
</dbReference>
<dbReference type="InterPro" id="IPR013761">
    <property type="entry name" value="SAM/pointed_sf"/>
</dbReference>
<dbReference type="InterPro" id="IPR000418">
    <property type="entry name" value="Ets_dom"/>
</dbReference>
<evidence type="ECO:0000256" key="2">
    <source>
        <dbReference type="ARBA" id="ARBA00023125"/>
    </source>
</evidence>
<evidence type="ECO:0000259" key="5">
    <source>
        <dbReference type="PROSITE" id="PS50061"/>
    </source>
</evidence>
<dbReference type="GeneID" id="107223029"/>
<evidence type="ECO:0000256" key="3">
    <source>
        <dbReference type="RuleBase" id="RU004019"/>
    </source>
</evidence>
<dbReference type="OrthoDB" id="5975550at2759"/>
<dbReference type="KEGG" id="nlo:107223029"/>
<dbReference type="RefSeq" id="XP_046599492.1">
    <property type="nucleotide sequence ID" value="XM_046743536.1"/>
</dbReference>
<organism evidence="6 7">
    <name type="scientific">Neodiprion lecontei</name>
    <name type="common">Redheaded pine sawfly</name>
    <dbReference type="NCBI Taxonomy" id="441921"/>
    <lineage>
        <taxon>Eukaryota</taxon>
        <taxon>Metazoa</taxon>
        <taxon>Ecdysozoa</taxon>
        <taxon>Arthropoda</taxon>
        <taxon>Hexapoda</taxon>
        <taxon>Insecta</taxon>
        <taxon>Pterygota</taxon>
        <taxon>Neoptera</taxon>
        <taxon>Endopterygota</taxon>
        <taxon>Hymenoptera</taxon>
        <taxon>Tenthredinoidea</taxon>
        <taxon>Diprionidae</taxon>
        <taxon>Diprioninae</taxon>
        <taxon>Neodiprion</taxon>
    </lineage>
</organism>
<dbReference type="RefSeq" id="XP_046599494.1">
    <property type="nucleotide sequence ID" value="XM_046743538.1"/>
</dbReference>
<name>A0A6J0BTC4_NEOLC</name>
<reference evidence="7" key="1">
    <citation type="submission" date="2025-04" db="UniProtKB">
        <authorList>
            <consortium name="RefSeq"/>
        </authorList>
    </citation>
    <scope>IDENTIFICATION</scope>
    <source>
        <tissue evidence="8 9">Thorax and Abdomen</tissue>
        <tissue evidence="7">Whole body</tissue>
    </source>
</reference>
<dbReference type="SUPFAM" id="SSF46785">
    <property type="entry name" value="Winged helix' DNA-binding domain"/>
    <property type="match status" value="1"/>
</dbReference>
<accession>A0A6J0BTC4</accession>
<comment type="subcellular location">
    <subcellularLocation>
        <location evidence="3">Nucleus</location>
    </subcellularLocation>
</comment>
<dbReference type="Gene3D" id="1.10.150.50">
    <property type="entry name" value="Transcription Factor, Ets-1"/>
    <property type="match status" value="2"/>
</dbReference>
<dbReference type="GO" id="GO:0043565">
    <property type="term" value="F:sequence-specific DNA binding"/>
    <property type="evidence" value="ECO:0007669"/>
    <property type="project" value="InterPro"/>
</dbReference>
<dbReference type="Gene3D" id="1.10.10.10">
    <property type="entry name" value="Winged helix-like DNA-binding domain superfamily/Winged helix DNA-binding domain"/>
    <property type="match status" value="1"/>
</dbReference>
<dbReference type="PANTHER" id="PTHR11849:SF191">
    <property type="entry name" value="ECDYSONE-INDUCED PROTEIN 74EF ISOFORM B"/>
    <property type="match status" value="1"/>
</dbReference>
<dbReference type="GO" id="GO:0030154">
    <property type="term" value="P:cell differentiation"/>
    <property type="evidence" value="ECO:0007669"/>
    <property type="project" value="TreeGrafter"/>
</dbReference>
<proteinExistence type="inferred from homology"/>
<dbReference type="Pfam" id="PF00178">
    <property type="entry name" value="Ets"/>
    <property type="match status" value="1"/>
</dbReference>
<dbReference type="PANTHER" id="PTHR11849">
    <property type="entry name" value="ETS"/>
    <property type="match status" value="1"/>
</dbReference>
<dbReference type="Pfam" id="PF02198">
    <property type="entry name" value="SAM_PNT"/>
    <property type="match status" value="1"/>
</dbReference>
<comment type="similarity">
    <text evidence="1 3">Belongs to the ETS family.</text>
</comment>
<evidence type="ECO:0000256" key="1">
    <source>
        <dbReference type="ARBA" id="ARBA00005562"/>
    </source>
</evidence>
<feature type="region of interest" description="Disordered" evidence="4">
    <location>
        <begin position="27"/>
        <end position="62"/>
    </location>
</feature>
<feature type="domain" description="ETS" evidence="5">
    <location>
        <begin position="282"/>
        <end position="366"/>
    </location>
</feature>
<evidence type="ECO:0000313" key="11">
    <source>
        <dbReference type="RefSeq" id="XP_046599494.1"/>
    </source>
</evidence>
<dbReference type="PRINTS" id="PR00454">
    <property type="entry name" value="ETSDOMAIN"/>
</dbReference>
<dbReference type="Proteomes" id="UP000829291">
    <property type="component" value="Chromosome 6"/>
</dbReference>
<dbReference type="InterPro" id="IPR003118">
    <property type="entry name" value="Pointed_dom"/>
</dbReference>
<dbReference type="RefSeq" id="XP_046599493.1">
    <property type="nucleotide sequence ID" value="XM_046743537.1"/>
</dbReference>
<sequence>MSIFDHLFFDVNCTDFKSEVSLNKDNETQGSDIEIPHLDIKLEDPNGESDDSNKENRNEDLENWRKKPVNQWDEKDTKKWLISTIIVELRESYDVCCRSEKLVMPGQELLRLSKNNFINLCGTIGSRLFEFLPKQSAPKTRHRKKSPNIRTRHWQKKKVEQWNTTDTKNWLLWISIELNIFYDNICTVAEKFSMPGNELRQLSLQDFINRDPINGEKFYESLREERNVKHNDIPFQRYRVPYSDDETSVDSTVSISDAESVSNIDLARTKVERKGRSGRHTLWVWEFLRDLLHNPKYCPEYIYWKDYSKKIFCLVKNKEIARMWGKRKKIKKKEMDYDKFSRALRYHYKKGTLESVDKERLTYRFGPAATGLETDDPNFEKARVKYQL</sequence>